<protein>
    <submittedName>
        <fullName evidence="3">HIT family protein</fullName>
        <ecNumber evidence="3">2.1.1.-</ecNumber>
    </submittedName>
</protein>
<dbReference type="Pfam" id="PF01230">
    <property type="entry name" value="HIT"/>
    <property type="match status" value="1"/>
</dbReference>
<organism evidence="3 4">
    <name type="scientific">Congregibacter brevis</name>
    <dbReference type="NCBI Taxonomy" id="3081201"/>
    <lineage>
        <taxon>Bacteria</taxon>
        <taxon>Pseudomonadati</taxon>
        <taxon>Pseudomonadota</taxon>
        <taxon>Gammaproteobacteria</taxon>
        <taxon>Cellvibrionales</taxon>
        <taxon>Halieaceae</taxon>
        <taxon>Congregibacter</taxon>
    </lineage>
</organism>
<dbReference type="GO" id="GO:0032259">
    <property type="term" value="P:methylation"/>
    <property type="evidence" value="ECO:0007669"/>
    <property type="project" value="UniProtKB-KW"/>
</dbReference>
<dbReference type="Proteomes" id="UP001626549">
    <property type="component" value="Chromosome"/>
</dbReference>
<keyword evidence="3" id="KW-0808">Transferase</keyword>
<dbReference type="GO" id="GO:0008168">
    <property type="term" value="F:methyltransferase activity"/>
    <property type="evidence" value="ECO:0007669"/>
    <property type="project" value="UniProtKB-KW"/>
</dbReference>
<evidence type="ECO:0000313" key="3">
    <source>
        <dbReference type="EMBL" id="WOJ97354.1"/>
    </source>
</evidence>
<comment type="caution">
    <text evidence="1">Lacks conserved residue(s) required for the propagation of feature annotation.</text>
</comment>
<dbReference type="EC" id="2.1.1.-" evidence="3"/>
<dbReference type="PROSITE" id="PS51084">
    <property type="entry name" value="HIT_2"/>
    <property type="match status" value="1"/>
</dbReference>
<accession>A0ABZ0IFN1</accession>
<sequence>MTLKKQWQLHPTLAKDCHVLGRTASVELLLHSNAALHWFILVPHTSVVDLFDLEVYERDALFAEAQRLSDHLKQTLNYPRVNVGALGLVVPQLHLHVVGRREDDPCWPAPVWGNLKTGDTYSAEQIEHVRGELDALGCFNA</sequence>
<keyword evidence="4" id="KW-1185">Reference proteome</keyword>
<dbReference type="EMBL" id="CP136865">
    <property type="protein sequence ID" value="WOJ97354.1"/>
    <property type="molecule type" value="Genomic_DNA"/>
</dbReference>
<feature type="domain" description="HIT" evidence="2">
    <location>
        <begin position="40"/>
        <end position="107"/>
    </location>
</feature>
<reference evidence="3 4" key="1">
    <citation type="submission" date="2023-10" db="EMBL/GenBank/DDBJ databases">
        <title>Two novel species belonging to the OM43/NOR5 clade.</title>
        <authorList>
            <person name="Park M."/>
        </authorList>
    </citation>
    <scope>NUCLEOTIDE SEQUENCE [LARGE SCALE GENOMIC DNA]</scope>
    <source>
        <strain evidence="3 4">IMCC45268</strain>
    </source>
</reference>
<evidence type="ECO:0000259" key="2">
    <source>
        <dbReference type="PROSITE" id="PS51084"/>
    </source>
</evidence>
<dbReference type="RefSeq" id="WP_407328146.1">
    <property type="nucleotide sequence ID" value="NZ_CP136865.1"/>
</dbReference>
<gene>
    <name evidence="3" type="ORF">R0137_01995</name>
</gene>
<proteinExistence type="predicted"/>
<keyword evidence="3" id="KW-0489">Methyltransferase</keyword>
<name>A0ABZ0IFN1_9GAMM</name>
<dbReference type="Gene3D" id="3.30.428.10">
    <property type="entry name" value="HIT-like"/>
    <property type="match status" value="1"/>
</dbReference>
<evidence type="ECO:0000313" key="4">
    <source>
        <dbReference type="Proteomes" id="UP001626549"/>
    </source>
</evidence>
<dbReference type="InterPro" id="IPR011146">
    <property type="entry name" value="HIT-like"/>
</dbReference>
<dbReference type="InterPro" id="IPR036265">
    <property type="entry name" value="HIT-like_sf"/>
</dbReference>
<dbReference type="InterPro" id="IPR026026">
    <property type="entry name" value="HIT_Hint"/>
</dbReference>
<evidence type="ECO:0000256" key="1">
    <source>
        <dbReference type="PROSITE-ProRule" id="PRU00464"/>
    </source>
</evidence>
<dbReference type="SUPFAM" id="SSF54197">
    <property type="entry name" value="HIT-like"/>
    <property type="match status" value="1"/>
</dbReference>
<dbReference type="PIRSF" id="PIRSF000714">
    <property type="entry name" value="HIT"/>
    <property type="match status" value="1"/>
</dbReference>